<proteinExistence type="predicted"/>
<comment type="subcellular location">
    <subcellularLocation>
        <location evidence="1">Nucleus</location>
    </subcellularLocation>
</comment>
<organism evidence="7 8">
    <name type="scientific">Platanthera guangdongensis</name>
    <dbReference type="NCBI Taxonomy" id="2320717"/>
    <lineage>
        <taxon>Eukaryota</taxon>
        <taxon>Viridiplantae</taxon>
        <taxon>Streptophyta</taxon>
        <taxon>Embryophyta</taxon>
        <taxon>Tracheophyta</taxon>
        <taxon>Spermatophyta</taxon>
        <taxon>Magnoliopsida</taxon>
        <taxon>Liliopsida</taxon>
        <taxon>Asparagales</taxon>
        <taxon>Orchidaceae</taxon>
        <taxon>Orchidoideae</taxon>
        <taxon>Orchideae</taxon>
        <taxon>Orchidinae</taxon>
        <taxon>Platanthera</taxon>
    </lineage>
</organism>
<comment type="caution">
    <text evidence="7">The sequence shown here is derived from an EMBL/GenBank/DDBJ whole genome shotgun (WGS) entry which is preliminary data.</text>
</comment>
<dbReference type="SUPFAM" id="SSF101936">
    <property type="entry name" value="DNA-binding pseudobarrel domain"/>
    <property type="match status" value="1"/>
</dbReference>
<dbReference type="PANTHER" id="PTHR31391">
    <property type="entry name" value="B3 DOMAIN-CONTAINING PROTEIN OS11G0197600-RELATED"/>
    <property type="match status" value="1"/>
</dbReference>
<dbReference type="InterPro" id="IPR044837">
    <property type="entry name" value="REM16-like"/>
</dbReference>
<sequence>MKDVQPFSFAQQSLPPALQDKIVPLEGKPYFTLVVGESHKIPENFLEFLPPSSTSLILSCREKEWVVRCIAYARSKVIRSGWKQFAIDNKLKIGDGCVFELLDDDEMKFRVQILSGEVPAANGDNIENPIVID</sequence>
<dbReference type="PROSITE" id="PS50863">
    <property type="entry name" value="B3"/>
    <property type="match status" value="1"/>
</dbReference>
<evidence type="ECO:0000256" key="1">
    <source>
        <dbReference type="ARBA" id="ARBA00004123"/>
    </source>
</evidence>
<dbReference type="CDD" id="cd10017">
    <property type="entry name" value="B3_DNA"/>
    <property type="match status" value="1"/>
</dbReference>
<evidence type="ECO:0000259" key="6">
    <source>
        <dbReference type="PROSITE" id="PS50863"/>
    </source>
</evidence>
<evidence type="ECO:0000256" key="2">
    <source>
        <dbReference type="ARBA" id="ARBA00023015"/>
    </source>
</evidence>
<dbReference type="Proteomes" id="UP001412067">
    <property type="component" value="Unassembled WGS sequence"/>
</dbReference>
<name>A0ABR2MN22_9ASPA</name>
<dbReference type="EMBL" id="JBBWWR010000006">
    <property type="protein sequence ID" value="KAK8964999.1"/>
    <property type="molecule type" value="Genomic_DNA"/>
</dbReference>
<dbReference type="InterPro" id="IPR015300">
    <property type="entry name" value="DNA-bd_pseudobarrel_sf"/>
</dbReference>
<reference evidence="7 8" key="1">
    <citation type="journal article" date="2022" name="Nat. Plants">
        <title>Genomes of leafy and leafless Platanthera orchids illuminate the evolution of mycoheterotrophy.</title>
        <authorList>
            <person name="Li M.H."/>
            <person name="Liu K.W."/>
            <person name="Li Z."/>
            <person name="Lu H.C."/>
            <person name="Ye Q.L."/>
            <person name="Zhang D."/>
            <person name="Wang J.Y."/>
            <person name="Li Y.F."/>
            <person name="Zhong Z.M."/>
            <person name="Liu X."/>
            <person name="Yu X."/>
            <person name="Liu D.K."/>
            <person name="Tu X.D."/>
            <person name="Liu B."/>
            <person name="Hao Y."/>
            <person name="Liao X.Y."/>
            <person name="Jiang Y.T."/>
            <person name="Sun W.H."/>
            <person name="Chen J."/>
            <person name="Chen Y.Q."/>
            <person name="Ai Y."/>
            <person name="Zhai J.W."/>
            <person name="Wu S.S."/>
            <person name="Zhou Z."/>
            <person name="Hsiao Y.Y."/>
            <person name="Wu W.L."/>
            <person name="Chen Y.Y."/>
            <person name="Lin Y.F."/>
            <person name="Hsu J.L."/>
            <person name="Li C.Y."/>
            <person name="Wang Z.W."/>
            <person name="Zhao X."/>
            <person name="Zhong W.Y."/>
            <person name="Ma X.K."/>
            <person name="Ma L."/>
            <person name="Huang J."/>
            <person name="Chen G.Z."/>
            <person name="Huang M.Z."/>
            <person name="Huang L."/>
            <person name="Peng D.H."/>
            <person name="Luo Y.B."/>
            <person name="Zou S.Q."/>
            <person name="Chen S.P."/>
            <person name="Lan S."/>
            <person name="Tsai W.C."/>
            <person name="Van de Peer Y."/>
            <person name="Liu Z.J."/>
        </authorList>
    </citation>
    <scope>NUCLEOTIDE SEQUENCE [LARGE SCALE GENOMIC DNA]</scope>
    <source>
        <strain evidence="7">Lor288</strain>
    </source>
</reference>
<evidence type="ECO:0000256" key="4">
    <source>
        <dbReference type="ARBA" id="ARBA00023163"/>
    </source>
</evidence>
<keyword evidence="8" id="KW-1185">Reference proteome</keyword>
<evidence type="ECO:0000256" key="5">
    <source>
        <dbReference type="ARBA" id="ARBA00023242"/>
    </source>
</evidence>
<protein>
    <submittedName>
        <fullName evidence="7">B3 domain-containing protein</fullName>
    </submittedName>
</protein>
<dbReference type="PANTHER" id="PTHR31391:SF64">
    <property type="entry name" value="B3 DOMAIN-CONTAINING PROTEIN OS06G0112300"/>
    <property type="match status" value="1"/>
</dbReference>
<evidence type="ECO:0000256" key="3">
    <source>
        <dbReference type="ARBA" id="ARBA00023125"/>
    </source>
</evidence>
<dbReference type="InterPro" id="IPR003340">
    <property type="entry name" value="B3_DNA-bd"/>
</dbReference>
<accession>A0ABR2MN22</accession>
<keyword evidence="3" id="KW-0238">DNA-binding</keyword>
<gene>
    <name evidence="7" type="ORF">KSP40_PGU022534</name>
</gene>
<keyword evidence="2" id="KW-0805">Transcription regulation</keyword>
<keyword evidence="5" id="KW-0539">Nucleus</keyword>
<dbReference type="Gene3D" id="2.40.330.10">
    <property type="entry name" value="DNA-binding pseudobarrel domain"/>
    <property type="match status" value="1"/>
</dbReference>
<feature type="domain" description="TF-B3" evidence="6">
    <location>
        <begin position="41"/>
        <end position="117"/>
    </location>
</feature>
<keyword evidence="4" id="KW-0804">Transcription</keyword>
<evidence type="ECO:0000313" key="8">
    <source>
        <dbReference type="Proteomes" id="UP001412067"/>
    </source>
</evidence>
<dbReference type="SMART" id="SM01019">
    <property type="entry name" value="B3"/>
    <property type="match status" value="1"/>
</dbReference>
<dbReference type="Pfam" id="PF02362">
    <property type="entry name" value="B3"/>
    <property type="match status" value="1"/>
</dbReference>
<evidence type="ECO:0000313" key="7">
    <source>
        <dbReference type="EMBL" id="KAK8964999.1"/>
    </source>
</evidence>